<proteinExistence type="predicted"/>
<reference evidence="3" key="1">
    <citation type="journal article" date="2019" name="Int. J. Syst. Evol. Microbiol.">
        <title>The Global Catalogue of Microorganisms (GCM) 10K type strain sequencing project: providing services to taxonomists for standard genome sequencing and annotation.</title>
        <authorList>
            <consortium name="The Broad Institute Genomics Platform"/>
            <consortium name="The Broad Institute Genome Sequencing Center for Infectious Disease"/>
            <person name="Wu L."/>
            <person name="Ma J."/>
        </authorList>
    </citation>
    <scope>NUCLEOTIDE SEQUENCE [LARGE SCALE GENOMIC DNA]</scope>
    <source>
        <strain evidence="3">JCM 17630</strain>
    </source>
</reference>
<dbReference type="InterPro" id="IPR012337">
    <property type="entry name" value="RNaseH-like_sf"/>
</dbReference>
<keyword evidence="2" id="KW-0378">Hydrolase</keyword>
<feature type="domain" description="Exonuclease" evidence="1">
    <location>
        <begin position="36"/>
        <end position="208"/>
    </location>
</feature>
<evidence type="ECO:0000313" key="3">
    <source>
        <dbReference type="Proteomes" id="UP001501496"/>
    </source>
</evidence>
<dbReference type="Gene3D" id="3.30.420.10">
    <property type="entry name" value="Ribonuclease H-like superfamily/Ribonuclease H"/>
    <property type="match status" value="1"/>
</dbReference>
<name>A0ABP8CD08_9FLAO</name>
<dbReference type="SMART" id="SM00479">
    <property type="entry name" value="EXOIII"/>
    <property type="match status" value="1"/>
</dbReference>
<dbReference type="GO" id="GO:0004527">
    <property type="term" value="F:exonuclease activity"/>
    <property type="evidence" value="ECO:0007669"/>
    <property type="project" value="UniProtKB-KW"/>
</dbReference>
<sequence length="219" mass="25686">MKFNWFRKKKKNYPDFWLDYLACFENETKNTIEASRFIAFDTETTGFDKKLDRILSIGAVSLTNKTIHVNKSFELYIKQDVFKAETVKIHGLMKTGSLKKVEELEAIKLFLNYIKNDVLIAHHAMFDYNMVNAMLQRHGLGKLKNKFIDTGYLYKKSKHIIYQENLKNYSLDELCKELNVNMVDRHTASGDALITAMVFLKISSRLSKKNELSWNYLMK</sequence>
<dbReference type="RefSeq" id="WP_344788651.1">
    <property type="nucleotide sequence ID" value="NZ_BAABCA010000005.1"/>
</dbReference>
<protein>
    <submittedName>
        <fullName evidence="2">3'-5' exonuclease</fullName>
    </submittedName>
</protein>
<dbReference type="Proteomes" id="UP001501496">
    <property type="component" value="Unassembled WGS sequence"/>
</dbReference>
<dbReference type="NCBIfam" id="TIGR00573">
    <property type="entry name" value="dnaq"/>
    <property type="match status" value="1"/>
</dbReference>
<evidence type="ECO:0000313" key="2">
    <source>
        <dbReference type="EMBL" id="GAA4237724.1"/>
    </source>
</evidence>
<dbReference type="SUPFAM" id="SSF53098">
    <property type="entry name" value="Ribonuclease H-like"/>
    <property type="match status" value="1"/>
</dbReference>
<evidence type="ECO:0000259" key="1">
    <source>
        <dbReference type="SMART" id="SM00479"/>
    </source>
</evidence>
<dbReference type="EMBL" id="BAABCA010000005">
    <property type="protein sequence ID" value="GAA4237724.1"/>
    <property type="molecule type" value="Genomic_DNA"/>
</dbReference>
<dbReference type="PANTHER" id="PTHR30231:SF41">
    <property type="entry name" value="DNA POLYMERASE III SUBUNIT EPSILON"/>
    <property type="match status" value="1"/>
</dbReference>
<dbReference type="InterPro" id="IPR013520">
    <property type="entry name" value="Ribonucl_H"/>
</dbReference>
<dbReference type="InterPro" id="IPR036397">
    <property type="entry name" value="RNaseH_sf"/>
</dbReference>
<keyword evidence="2" id="KW-0540">Nuclease</keyword>
<dbReference type="PANTHER" id="PTHR30231">
    <property type="entry name" value="DNA POLYMERASE III SUBUNIT EPSILON"/>
    <property type="match status" value="1"/>
</dbReference>
<dbReference type="InterPro" id="IPR006054">
    <property type="entry name" value="DnaQ"/>
</dbReference>
<gene>
    <name evidence="2" type="ORF">GCM10022291_25440</name>
</gene>
<keyword evidence="3" id="KW-1185">Reference proteome</keyword>
<accession>A0ABP8CD08</accession>
<organism evidence="2 3">
    <name type="scientific">Postechiella marina</name>
    <dbReference type="NCBI Taxonomy" id="943941"/>
    <lineage>
        <taxon>Bacteria</taxon>
        <taxon>Pseudomonadati</taxon>
        <taxon>Bacteroidota</taxon>
        <taxon>Flavobacteriia</taxon>
        <taxon>Flavobacteriales</taxon>
        <taxon>Flavobacteriaceae</taxon>
        <taxon>Postechiella</taxon>
    </lineage>
</organism>
<keyword evidence="2" id="KW-0269">Exonuclease</keyword>
<dbReference type="CDD" id="cd06127">
    <property type="entry name" value="DEDDh"/>
    <property type="match status" value="1"/>
</dbReference>
<dbReference type="Pfam" id="PF00929">
    <property type="entry name" value="RNase_T"/>
    <property type="match status" value="1"/>
</dbReference>
<comment type="caution">
    <text evidence="2">The sequence shown here is derived from an EMBL/GenBank/DDBJ whole genome shotgun (WGS) entry which is preliminary data.</text>
</comment>